<dbReference type="InterPro" id="IPR004046">
    <property type="entry name" value="GST_C"/>
</dbReference>
<gene>
    <name evidence="2" type="ORF">ElyMa_002519100</name>
</gene>
<keyword evidence="3" id="KW-1185">Reference proteome</keyword>
<proteinExistence type="predicted"/>
<organism evidence="2 3">
    <name type="scientific">Elysia marginata</name>
    <dbReference type="NCBI Taxonomy" id="1093978"/>
    <lineage>
        <taxon>Eukaryota</taxon>
        <taxon>Metazoa</taxon>
        <taxon>Spiralia</taxon>
        <taxon>Lophotrochozoa</taxon>
        <taxon>Mollusca</taxon>
        <taxon>Gastropoda</taxon>
        <taxon>Heterobranchia</taxon>
        <taxon>Euthyneura</taxon>
        <taxon>Panpulmonata</taxon>
        <taxon>Sacoglossa</taxon>
        <taxon>Placobranchoidea</taxon>
        <taxon>Plakobranchidae</taxon>
        <taxon>Elysia</taxon>
    </lineage>
</organism>
<comment type="caution">
    <text evidence="2">The sequence shown here is derived from an EMBL/GenBank/DDBJ whole genome shotgun (WGS) entry which is preliminary data.</text>
</comment>
<reference evidence="2 3" key="1">
    <citation type="journal article" date="2021" name="Elife">
        <title>Chloroplast acquisition without the gene transfer in kleptoplastic sea slugs, Plakobranchus ocellatus.</title>
        <authorList>
            <person name="Maeda T."/>
            <person name="Takahashi S."/>
            <person name="Yoshida T."/>
            <person name="Shimamura S."/>
            <person name="Takaki Y."/>
            <person name="Nagai Y."/>
            <person name="Toyoda A."/>
            <person name="Suzuki Y."/>
            <person name="Arimoto A."/>
            <person name="Ishii H."/>
            <person name="Satoh N."/>
            <person name="Nishiyama T."/>
            <person name="Hasebe M."/>
            <person name="Maruyama T."/>
            <person name="Minagawa J."/>
            <person name="Obokata J."/>
            <person name="Shigenobu S."/>
        </authorList>
    </citation>
    <scope>NUCLEOTIDE SEQUENCE [LARGE SCALE GENOMIC DNA]</scope>
</reference>
<dbReference type="InterPro" id="IPR036282">
    <property type="entry name" value="Glutathione-S-Trfase_C_sf"/>
</dbReference>
<dbReference type="PROSITE" id="PS50405">
    <property type="entry name" value="GST_CTER"/>
    <property type="match status" value="1"/>
</dbReference>
<evidence type="ECO:0000313" key="2">
    <source>
        <dbReference type="EMBL" id="GFR88477.1"/>
    </source>
</evidence>
<evidence type="ECO:0000313" key="3">
    <source>
        <dbReference type="Proteomes" id="UP000762676"/>
    </source>
</evidence>
<accession>A0AAV4GRS1</accession>
<dbReference type="AlphaFoldDB" id="A0AAV4GRS1"/>
<feature type="non-terminal residue" evidence="2">
    <location>
        <position position="1"/>
    </location>
</feature>
<evidence type="ECO:0000259" key="1">
    <source>
        <dbReference type="PROSITE" id="PS50405"/>
    </source>
</evidence>
<protein>
    <submittedName>
        <fullName evidence="2">Glutathione S-transferase C-terminal domain-containing protein</fullName>
    </submittedName>
</protein>
<sequence>DLQQANSFHTKTEATLTLPLDLLKLETHFVKKCRVHNDDKKKRAELQRLKKLLIKPSDANLITLKNEEKHEVKAAHITTTGERQVATVQNKSLLQENHCSVESEACVEKIDVSNSKFEVEYQVKLPHGVRKVRVEKSINASMTSKELGISELEYAFSALSVTSENCEKLDSEAFLAKAMSLPGLAKVVEHLTYLDIEYVHTYSEGAEMTLADLILFVFLYYFLEQLNFDCSSVAELLPNILQWMEHIASLPFVFQTGQVMGWHMMGMAEGLRMLPGQNKVASTTVSFKQPKEPACGDEDEMELR</sequence>
<dbReference type="Proteomes" id="UP000762676">
    <property type="component" value="Unassembled WGS sequence"/>
</dbReference>
<dbReference type="InterPro" id="IPR010987">
    <property type="entry name" value="Glutathione-S-Trfase_C-like"/>
</dbReference>
<feature type="domain" description="GST C-terminal" evidence="1">
    <location>
        <begin position="127"/>
        <end position="294"/>
    </location>
</feature>
<dbReference type="EMBL" id="BMAT01005160">
    <property type="protein sequence ID" value="GFR88477.1"/>
    <property type="molecule type" value="Genomic_DNA"/>
</dbReference>
<dbReference type="Pfam" id="PF00043">
    <property type="entry name" value="GST_C"/>
    <property type="match status" value="1"/>
</dbReference>
<name>A0AAV4GRS1_9GAST</name>
<dbReference type="SUPFAM" id="SSF47616">
    <property type="entry name" value="GST C-terminal domain-like"/>
    <property type="match status" value="1"/>
</dbReference>